<reference evidence="7 8" key="1">
    <citation type="submission" date="2017-07" db="EMBL/GenBank/DDBJ databases">
        <title>Complete genome sequence of Actinoalloteichus hoggarensis DSM 45943, type strain of Actinoalloteichus hoggarensis.</title>
        <authorList>
            <person name="Ruckert C."/>
            <person name="Nouioui I."/>
            <person name="Willmese J."/>
            <person name="van Wezel G."/>
            <person name="Klenk H.-P."/>
            <person name="Kalinowski J."/>
            <person name="Zotchev S.B."/>
        </authorList>
    </citation>
    <scope>NUCLEOTIDE SEQUENCE [LARGE SCALE GENOMIC DNA]</scope>
    <source>
        <strain evidence="7 8">DSM 45943</strain>
    </source>
</reference>
<accession>A0A221WAJ2</accession>
<evidence type="ECO:0000256" key="4">
    <source>
        <dbReference type="ARBA" id="ARBA00023136"/>
    </source>
</evidence>
<evidence type="ECO:0000256" key="3">
    <source>
        <dbReference type="ARBA" id="ARBA00022989"/>
    </source>
</evidence>
<organism evidence="7 8">
    <name type="scientific">Actinoalloteichus hoggarensis</name>
    <dbReference type="NCBI Taxonomy" id="1470176"/>
    <lineage>
        <taxon>Bacteria</taxon>
        <taxon>Bacillati</taxon>
        <taxon>Actinomycetota</taxon>
        <taxon>Actinomycetes</taxon>
        <taxon>Pseudonocardiales</taxon>
        <taxon>Pseudonocardiaceae</taxon>
        <taxon>Actinoalloteichus</taxon>
    </lineage>
</organism>
<dbReference type="Pfam" id="PF01061">
    <property type="entry name" value="ABC2_membrane"/>
    <property type="match status" value="1"/>
</dbReference>
<keyword evidence="2" id="KW-0812">Transmembrane</keyword>
<dbReference type="PIRSF" id="PIRSF006648">
    <property type="entry name" value="DrrB"/>
    <property type="match status" value="1"/>
</dbReference>
<keyword evidence="5" id="KW-0046">Antibiotic resistance</keyword>
<dbReference type="OrthoDB" id="3745966at2"/>
<keyword evidence="4" id="KW-0472">Membrane</keyword>
<name>A0A221WAJ2_9PSEU</name>
<proteinExistence type="predicted"/>
<dbReference type="GO" id="GO:0046677">
    <property type="term" value="P:response to antibiotic"/>
    <property type="evidence" value="ECO:0007669"/>
    <property type="project" value="UniProtKB-KW"/>
</dbReference>
<dbReference type="InterPro" id="IPR000412">
    <property type="entry name" value="ABC_2_transport"/>
</dbReference>
<protein>
    <submittedName>
        <fullName evidence="7">ABC-2 type transporter</fullName>
    </submittedName>
</protein>
<dbReference type="AlphaFoldDB" id="A0A221WAJ2"/>
<dbReference type="InterPro" id="IPR013525">
    <property type="entry name" value="ABC2_TM"/>
</dbReference>
<evidence type="ECO:0000313" key="8">
    <source>
        <dbReference type="Proteomes" id="UP000204221"/>
    </source>
</evidence>
<dbReference type="RefSeq" id="WP_093943569.1">
    <property type="nucleotide sequence ID" value="NZ_CP022521.1"/>
</dbReference>
<evidence type="ECO:0000256" key="5">
    <source>
        <dbReference type="ARBA" id="ARBA00023251"/>
    </source>
</evidence>
<dbReference type="GO" id="GO:0043190">
    <property type="term" value="C:ATP-binding cassette (ABC) transporter complex"/>
    <property type="evidence" value="ECO:0007669"/>
    <property type="project" value="InterPro"/>
</dbReference>
<comment type="subcellular location">
    <subcellularLocation>
        <location evidence="1">Membrane</location>
        <topology evidence="1">Multi-pass membrane protein</topology>
    </subcellularLocation>
</comment>
<feature type="domain" description="ABC-2 type transporter transmembrane" evidence="6">
    <location>
        <begin position="3"/>
        <end position="209"/>
    </location>
</feature>
<evidence type="ECO:0000313" key="7">
    <source>
        <dbReference type="EMBL" id="ASO22663.1"/>
    </source>
</evidence>
<dbReference type="EMBL" id="CP022521">
    <property type="protein sequence ID" value="ASO22663.1"/>
    <property type="molecule type" value="Genomic_DNA"/>
</dbReference>
<gene>
    <name evidence="7" type="ORF">AHOG_25290</name>
</gene>
<evidence type="ECO:0000256" key="1">
    <source>
        <dbReference type="ARBA" id="ARBA00004141"/>
    </source>
</evidence>
<evidence type="ECO:0000256" key="2">
    <source>
        <dbReference type="ARBA" id="ARBA00022692"/>
    </source>
</evidence>
<dbReference type="PANTHER" id="PTHR43229:SF6">
    <property type="entry name" value="ABC-TYPE MULTIDRUG TRANSPORT SYSTEM, PERMEASE COMPONENT"/>
    <property type="match status" value="1"/>
</dbReference>
<keyword evidence="8" id="KW-1185">Reference proteome</keyword>
<dbReference type="Proteomes" id="UP000204221">
    <property type="component" value="Chromosome"/>
</dbReference>
<evidence type="ECO:0000259" key="6">
    <source>
        <dbReference type="Pfam" id="PF01061"/>
    </source>
</evidence>
<keyword evidence="3" id="KW-1133">Transmembrane helix</keyword>
<dbReference type="InterPro" id="IPR051784">
    <property type="entry name" value="Nod_factor_ABC_transporter"/>
</dbReference>
<sequence length="247" mass="26405">MRQTLLHARYQVLENARVPIAVVGFLVFPSLMMFFFVVPMEAVSGDPVASTNAAGQLALFSIVNVCLYTFGAQVAEERGRPWDGYLRTLPAGAGPRLGGRVLNGLFFALLGLIPVIATAAVFTSATASAARILLAVLALLAIGVPFLLLGLGIGYLLSSKAVYVVVQLLVFPLAFAGGLFVPPELFPGWLDAFSQALPTRAGREVVISVLTGTPLSMMMPAVLLAWTVLLACFAAFAFRRDEGRRYR</sequence>
<dbReference type="KEGG" id="ahg:AHOG_25290"/>
<dbReference type="GO" id="GO:0140359">
    <property type="term" value="F:ABC-type transporter activity"/>
    <property type="evidence" value="ECO:0007669"/>
    <property type="project" value="InterPro"/>
</dbReference>
<dbReference type="PANTHER" id="PTHR43229">
    <property type="entry name" value="NODULATION PROTEIN J"/>
    <property type="match status" value="1"/>
</dbReference>